<dbReference type="InterPro" id="IPR002083">
    <property type="entry name" value="MATH/TRAF_dom"/>
</dbReference>
<protein>
    <recommendedName>
        <fullName evidence="1">MATH domain-containing protein</fullName>
    </recommendedName>
</protein>
<organism evidence="2 3">
    <name type="scientific">Clytia hemisphaerica</name>
    <dbReference type="NCBI Taxonomy" id="252671"/>
    <lineage>
        <taxon>Eukaryota</taxon>
        <taxon>Metazoa</taxon>
        <taxon>Cnidaria</taxon>
        <taxon>Hydrozoa</taxon>
        <taxon>Hydroidolina</taxon>
        <taxon>Leptothecata</taxon>
        <taxon>Obeliida</taxon>
        <taxon>Clytiidae</taxon>
        <taxon>Clytia</taxon>
    </lineage>
</organism>
<keyword evidence="3" id="KW-1185">Reference proteome</keyword>
<evidence type="ECO:0000259" key="1">
    <source>
        <dbReference type="Pfam" id="PF22486"/>
    </source>
</evidence>
<feature type="domain" description="MATH" evidence="1">
    <location>
        <begin position="5"/>
        <end position="99"/>
    </location>
</feature>
<dbReference type="InterPro" id="IPR008974">
    <property type="entry name" value="TRAF-like"/>
</dbReference>
<sequence>MLTRCFYTLKGHKSKVNFYPNDYKDLVNSHAAIYFQSDEGSFDDTLKWPMKILIEYSAVDENGLAVYSNSFDTCYGVGNSFQRPPHLDDGWGSNDFFPVNYAPIQHNTLILAIKITYL</sequence>
<dbReference type="Gene3D" id="2.60.210.10">
    <property type="entry name" value="Apoptosis, Tumor Necrosis Factor Receptor Associated Protein 2, Chain A"/>
    <property type="match status" value="1"/>
</dbReference>
<proteinExistence type="predicted"/>
<dbReference type="Proteomes" id="UP000594262">
    <property type="component" value="Unplaced"/>
</dbReference>
<evidence type="ECO:0000313" key="2">
    <source>
        <dbReference type="EnsemblMetazoa" id="CLYHEMP018151.2"/>
    </source>
</evidence>
<dbReference type="Pfam" id="PF22486">
    <property type="entry name" value="MATH_2"/>
    <property type="match status" value="1"/>
</dbReference>
<dbReference type="EnsemblMetazoa" id="CLYHEMT018151.2">
    <property type="protein sequence ID" value="CLYHEMP018151.2"/>
    <property type="gene ID" value="CLYHEMG018151"/>
</dbReference>
<dbReference type="AlphaFoldDB" id="A0A7M5X555"/>
<reference evidence="2" key="1">
    <citation type="submission" date="2021-01" db="UniProtKB">
        <authorList>
            <consortium name="EnsemblMetazoa"/>
        </authorList>
    </citation>
    <scope>IDENTIFICATION</scope>
</reference>
<accession>A0A7M5X555</accession>
<name>A0A7M5X555_9CNID</name>
<evidence type="ECO:0000313" key="3">
    <source>
        <dbReference type="Proteomes" id="UP000594262"/>
    </source>
</evidence>
<dbReference type="SUPFAM" id="SSF49599">
    <property type="entry name" value="TRAF domain-like"/>
    <property type="match status" value="1"/>
</dbReference>